<gene>
    <name evidence="4" type="ORF">HY618_05885</name>
</gene>
<dbReference type="InterPro" id="IPR049517">
    <property type="entry name" value="ACX-like_C"/>
</dbReference>
<protein>
    <submittedName>
        <fullName evidence="4">Hydantoinase/oxoprolinase family protein</fullName>
    </submittedName>
</protein>
<feature type="domain" description="Acetophenone carboxylase-like C-terminal" evidence="3">
    <location>
        <begin position="540"/>
        <end position="682"/>
    </location>
</feature>
<reference evidence="4" key="1">
    <citation type="submission" date="2020-07" db="EMBL/GenBank/DDBJ databases">
        <title>Huge and variable diversity of episymbiotic CPR bacteria and DPANN archaea in groundwater ecosystems.</title>
        <authorList>
            <person name="He C.Y."/>
            <person name="Keren R."/>
            <person name="Whittaker M."/>
            <person name="Farag I.F."/>
            <person name="Doudna J."/>
            <person name="Cate J.H.D."/>
            <person name="Banfield J.F."/>
        </authorList>
    </citation>
    <scope>NUCLEOTIDE SEQUENCE</scope>
    <source>
        <strain evidence="4">NC_groundwater_1370_Ag_S-0.2um_69_93</strain>
    </source>
</reference>
<dbReference type="PANTHER" id="PTHR11365">
    <property type="entry name" value="5-OXOPROLINASE RELATED"/>
    <property type="match status" value="1"/>
</dbReference>
<evidence type="ECO:0000259" key="2">
    <source>
        <dbReference type="Pfam" id="PF05378"/>
    </source>
</evidence>
<dbReference type="EMBL" id="JACQRX010000259">
    <property type="protein sequence ID" value="MBI4251973.1"/>
    <property type="molecule type" value="Genomic_DNA"/>
</dbReference>
<feature type="domain" description="Hydantoinase/oxoprolinase N-terminal" evidence="2">
    <location>
        <begin position="1"/>
        <end position="176"/>
    </location>
</feature>
<dbReference type="Pfam" id="PF19278">
    <property type="entry name" value="Hydant_A_C"/>
    <property type="match status" value="1"/>
</dbReference>
<dbReference type="InterPro" id="IPR008040">
    <property type="entry name" value="Hydant_A_N"/>
</dbReference>
<dbReference type="Proteomes" id="UP000752292">
    <property type="component" value="Unassembled WGS sequence"/>
</dbReference>
<dbReference type="SUPFAM" id="SSF53067">
    <property type="entry name" value="Actin-like ATPase domain"/>
    <property type="match status" value="1"/>
</dbReference>
<accession>A0A932ZUP0</accession>
<dbReference type="InterPro" id="IPR043129">
    <property type="entry name" value="ATPase_NBD"/>
</dbReference>
<dbReference type="Pfam" id="PF01968">
    <property type="entry name" value="Hydantoinase_A"/>
    <property type="match status" value="1"/>
</dbReference>
<proteinExistence type="predicted"/>
<dbReference type="PANTHER" id="PTHR11365:SF23">
    <property type="entry name" value="HYPOTHETICAL 5-OXOPROLINASE (EUROFUNG)-RELATED"/>
    <property type="match status" value="1"/>
</dbReference>
<name>A0A932ZUP0_UNCTE</name>
<evidence type="ECO:0000259" key="1">
    <source>
        <dbReference type="Pfam" id="PF01968"/>
    </source>
</evidence>
<feature type="domain" description="Hydantoinase A/oxoprolinase" evidence="1">
    <location>
        <begin position="197"/>
        <end position="497"/>
    </location>
</feature>
<dbReference type="Pfam" id="PF05378">
    <property type="entry name" value="Hydant_A_N"/>
    <property type="match status" value="1"/>
</dbReference>
<evidence type="ECO:0000313" key="5">
    <source>
        <dbReference type="Proteomes" id="UP000752292"/>
    </source>
</evidence>
<sequence length="705" mass="76163">MGIDIGGTFTDVILMGEGGEIAAAHKVDTTPSRLEACFIASLCRVAEGLPRGAVERILHATTVATNTVLESKGARTALVVTEGFRDILEIARQRRPSLYDLKAEKAKPLIPRRLCFEVRERMTWDGQVVVPLTDGELSRLAAGLSSAKAESVVISLLFSFVNPTHERRIKEHLERTLPGRHIVASSDVTPEFREFERTSTAALVGYLKPIFARYTDNLTSELSRLGENPEKLFIMNSAGGLMSPGSARERPHALIESGPAAGVIAATVLAREIREPNVISFDMGGTTAKASLIEGGMYRTTTDYEVGRGMHQSLAVRFTGYPVKTPVIDLTECGAGGGSIASVDAAGMLKVGPGSAGAVPGPVCYGRGGEEPTVTDANLVLGRLNPSYFVGGESSLDPDRARAAIEAKIAKPLHLTAPEAAAGIIEVVNAHMVRTLRVISVARGHDPRQFALIAFGGAGPLHAADLALDLRIPRIIIPETPGLFSALGLLRADLRADFTATARLSLNAESAEALAGLLARMEGEADAWLRRENVPRESRFLLRSGDMRYPLQNYELHVPLPTGRVNASWLVRACGQFHGAHERHYSYCDRRERVQLVTLRVSAVGRTAKIQSPRIPAGGRSPRQAIKGERRVHFQETGDFLPSPIYERALLRAGNRLEGPAVVEQADSTTLVPPSFLAEVDVRGRLILTLKRSTKKKAEVKRTAK</sequence>
<dbReference type="InterPro" id="IPR002821">
    <property type="entry name" value="Hydantoinase_A"/>
</dbReference>
<evidence type="ECO:0000259" key="3">
    <source>
        <dbReference type="Pfam" id="PF19278"/>
    </source>
</evidence>
<dbReference type="AlphaFoldDB" id="A0A932ZUP0"/>
<dbReference type="GO" id="GO:0017168">
    <property type="term" value="F:5-oxoprolinase (ATP-hydrolyzing) activity"/>
    <property type="evidence" value="ECO:0007669"/>
    <property type="project" value="TreeGrafter"/>
</dbReference>
<dbReference type="InterPro" id="IPR045079">
    <property type="entry name" value="Oxoprolinase-like"/>
</dbReference>
<dbReference type="GO" id="GO:0005829">
    <property type="term" value="C:cytosol"/>
    <property type="evidence" value="ECO:0007669"/>
    <property type="project" value="TreeGrafter"/>
</dbReference>
<dbReference type="GO" id="GO:0006749">
    <property type="term" value="P:glutathione metabolic process"/>
    <property type="evidence" value="ECO:0007669"/>
    <property type="project" value="TreeGrafter"/>
</dbReference>
<evidence type="ECO:0000313" key="4">
    <source>
        <dbReference type="EMBL" id="MBI4251973.1"/>
    </source>
</evidence>
<comment type="caution">
    <text evidence="4">The sequence shown here is derived from an EMBL/GenBank/DDBJ whole genome shotgun (WGS) entry which is preliminary data.</text>
</comment>
<organism evidence="4 5">
    <name type="scientific">Tectimicrobiota bacterium</name>
    <dbReference type="NCBI Taxonomy" id="2528274"/>
    <lineage>
        <taxon>Bacteria</taxon>
        <taxon>Pseudomonadati</taxon>
        <taxon>Nitrospinota/Tectimicrobiota group</taxon>
        <taxon>Candidatus Tectimicrobiota</taxon>
    </lineage>
</organism>